<dbReference type="SMART" id="SM00360">
    <property type="entry name" value="RRM"/>
    <property type="match status" value="1"/>
</dbReference>
<accession>W5MA40</accession>
<dbReference type="OMA" id="TEVRMSD"/>
<dbReference type="eggNOG" id="ENOG502S2NU">
    <property type="taxonomic scope" value="Eukaryota"/>
</dbReference>
<keyword evidence="1" id="KW-0694">RNA-binding</keyword>
<dbReference type="HOGENOM" id="CLU_308577_0_0_1"/>
<keyword evidence="5" id="KW-1185">Reference proteome</keyword>
<dbReference type="GeneTree" id="ENSGT00940000165690"/>
<evidence type="ECO:0000256" key="1">
    <source>
        <dbReference type="PROSITE-ProRule" id="PRU00176"/>
    </source>
</evidence>
<dbReference type="PANTHER" id="PTHR17550">
    <property type="entry name" value="E3 UBIQUITIN-PROTEIN LIGASE TTC3"/>
    <property type="match status" value="1"/>
</dbReference>
<name>W5MA40_LEPOC</name>
<dbReference type="Pfam" id="PF00076">
    <property type="entry name" value="RRM_1"/>
    <property type="match status" value="1"/>
</dbReference>
<evidence type="ECO:0000259" key="3">
    <source>
        <dbReference type="PROSITE" id="PS50102"/>
    </source>
</evidence>
<dbReference type="Proteomes" id="UP000018468">
    <property type="component" value="Linkage group LG12"/>
</dbReference>
<dbReference type="InParanoid" id="W5MA40"/>
<sequence length="975" mass="107316">MAFYQRVWSAPAVAWTPSPPLSFRAPQLPVAALAHSPCQIILSPATVDVVIAPGSAHRNPPPLCRNSFRELAALPSTDEEATIFHLNRAVFDLVTAEGGLELTDSKLLGWYLSLPVKDRQFIQGEGGLLRFLQRHPALEVSRNCVYTKTLPQGFVIKQPGRLIFHRSRRPTFYCMPHCRKCGASSAPDTEECRNCSAHQARSVQCLSVLFCVEPEKVLLPDCVKQELAIQKPSADPDLSETFESACDSNLVADRDGRVYEPKGARLTPHLPEECVNVIFKEASIEANYSLDMKLESHKIVEGTVEGTSAERGLRYLGETETVDYSVDGLNLEMESLPDYCSLDSTGFDRTAAEPSESPLPSGAVTAEYYMSVQGDHRTTELFAGDWAELWDASSFPSAALWVSEKFDLESSTAACSGCRLQERGGVAGGGGSREPLGQASITVNQMVDAGGDFRASFTSSRATEAKPSMVSTSTNTDGSLQAAGLDRGTQTSKAATVEKHVITELYMEDLDYFTEEFMKLRGAEAELKDLKEKLSRRCCSCGCAQRALSAELRLLALHYEMCQEHCWRLYYTANEGSISGPRAEAPPDSLVCVLQDLQSSYRAMRDSILSGSTLDQLAPLSVSSERILTGQQYTPAQVRSVSLRASGLDYTRHSCSSAECTVPSFHCSVLQIIPVETHDECGPQLITCQVRFCMMHKTISAMTKDLNENWYDAEEDFVSTSQEDDAQHRAGAESPRKTSRQEHRRTHVKGSTIEGENCVGHYLCVRGLSVNVTENEIMTLFEKYRATDVWMTNVGHNSSLRVAFVTLGSASATELAVQETNGKQIQGQSIKVDWIRRPPLVSPDSSKSSQRNRILVHEACANKPASDRAICRTAKGPAGGRRGQLQVRNLDKLKRVERKPTSSGTFIPQHYAEMGSFDRLMAQLSELHPEAGRQRIVGALLELRAQKRGFLSGLPLKTIVQMTSDLLRNPQGARM</sequence>
<reference evidence="5" key="1">
    <citation type="submission" date="2011-12" db="EMBL/GenBank/DDBJ databases">
        <title>The Draft Genome of Lepisosteus oculatus.</title>
        <authorList>
            <consortium name="The Broad Institute Genome Assembly &amp; Analysis Group"/>
            <consortium name="Computational R&amp;D Group"/>
            <consortium name="and Sequencing Platform"/>
            <person name="Di Palma F."/>
            <person name="Alfoldi J."/>
            <person name="Johnson J."/>
            <person name="Berlin A."/>
            <person name="Gnerre S."/>
            <person name="Jaffe D."/>
            <person name="MacCallum I."/>
            <person name="Young S."/>
            <person name="Walker B.J."/>
            <person name="Lander E.S."/>
            <person name="Lindblad-Toh K."/>
        </authorList>
    </citation>
    <scope>NUCLEOTIDE SEQUENCE [LARGE SCALE GENOMIC DNA]</scope>
</reference>
<feature type="compositionally biased region" description="Basic and acidic residues" evidence="2">
    <location>
        <begin position="725"/>
        <end position="741"/>
    </location>
</feature>
<dbReference type="AlphaFoldDB" id="W5MA40"/>
<evidence type="ECO:0000313" key="5">
    <source>
        <dbReference type="Proteomes" id="UP000018468"/>
    </source>
</evidence>
<dbReference type="CDD" id="cd00590">
    <property type="entry name" value="RRM_SF"/>
    <property type="match status" value="1"/>
</dbReference>
<dbReference type="Bgee" id="ENSLOCG00000004395">
    <property type="expression patterns" value="Expressed in testis and 5 other cell types or tissues"/>
</dbReference>
<reference evidence="4" key="2">
    <citation type="submission" date="2025-08" db="UniProtKB">
        <authorList>
            <consortium name="Ensembl"/>
        </authorList>
    </citation>
    <scope>IDENTIFICATION</scope>
</reference>
<dbReference type="Gene3D" id="3.30.70.330">
    <property type="match status" value="1"/>
</dbReference>
<dbReference type="PROSITE" id="PS50102">
    <property type="entry name" value="RRM"/>
    <property type="match status" value="1"/>
</dbReference>
<organism evidence="4 5">
    <name type="scientific">Lepisosteus oculatus</name>
    <name type="common">Spotted gar</name>
    <dbReference type="NCBI Taxonomy" id="7918"/>
    <lineage>
        <taxon>Eukaryota</taxon>
        <taxon>Metazoa</taxon>
        <taxon>Chordata</taxon>
        <taxon>Craniata</taxon>
        <taxon>Vertebrata</taxon>
        <taxon>Euteleostomi</taxon>
        <taxon>Actinopterygii</taxon>
        <taxon>Neopterygii</taxon>
        <taxon>Holostei</taxon>
        <taxon>Semionotiformes</taxon>
        <taxon>Lepisosteidae</taxon>
        <taxon>Lepisosteus</taxon>
    </lineage>
</organism>
<dbReference type="Ensembl" id="ENSLOCT00000005257.1">
    <property type="protein sequence ID" value="ENSLOCP00000005249.1"/>
    <property type="gene ID" value="ENSLOCG00000004395.1"/>
</dbReference>
<feature type="region of interest" description="Disordered" evidence="2">
    <location>
        <begin position="717"/>
        <end position="750"/>
    </location>
</feature>
<reference evidence="4" key="3">
    <citation type="submission" date="2025-09" db="UniProtKB">
        <authorList>
            <consortium name="Ensembl"/>
        </authorList>
    </citation>
    <scope>IDENTIFICATION</scope>
</reference>
<proteinExistence type="predicted"/>
<dbReference type="EMBL" id="AHAT01011356">
    <property type="status" value="NOT_ANNOTATED_CDS"/>
    <property type="molecule type" value="Genomic_DNA"/>
</dbReference>
<dbReference type="GO" id="GO:0003723">
    <property type="term" value="F:RNA binding"/>
    <property type="evidence" value="ECO:0007669"/>
    <property type="project" value="UniProtKB-UniRule"/>
</dbReference>
<feature type="compositionally biased region" description="Polar residues" evidence="2">
    <location>
        <begin position="469"/>
        <end position="479"/>
    </location>
</feature>
<dbReference type="InterPro" id="IPR035979">
    <property type="entry name" value="RBD_domain_sf"/>
</dbReference>
<dbReference type="SUPFAM" id="SSF54928">
    <property type="entry name" value="RNA-binding domain, RBD"/>
    <property type="match status" value="1"/>
</dbReference>
<feature type="region of interest" description="Disordered" evidence="2">
    <location>
        <begin position="460"/>
        <end position="488"/>
    </location>
</feature>
<protein>
    <recommendedName>
        <fullName evidence="3">RRM domain-containing protein</fullName>
    </recommendedName>
</protein>
<dbReference type="FunCoup" id="W5MA40">
    <property type="interactions" value="113"/>
</dbReference>
<evidence type="ECO:0000256" key="2">
    <source>
        <dbReference type="SAM" id="MobiDB-lite"/>
    </source>
</evidence>
<evidence type="ECO:0000313" key="4">
    <source>
        <dbReference type="Ensembl" id="ENSLOCP00000005249.1"/>
    </source>
</evidence>
<dbReference type="PANTHER" id="PTHR17550:SF7">
    <property type="entry name" value="RNA-BINDING PROTEIN 44"/>
    <property type="match status" value="1"/>
</dbReference>
<dbReference type="InterPro" id="IPR000504">
    <property type="entry name" value="RRM_dom"/>
</dbReference>
<feature type="domain" description="RRM" evidence="3">
    <location>
        <begin position="761"/>
        <end position="837"/>
    </location>
</feature>
<dbReference type="STRING" id="7918.ENSLOCP00000005249"/>
<dbReference type="InterPro" id="IPR012677">
    <property type="entry name" value="Nucleotide-bd_a/b_plait_sf"/>
</dbReference>